<dbReference type="PROSITE" id="PS50199">
    <property type="entry name" value="ZF_RANBP2_2"/>
    <property type="match status" value="2"/>
</dbReference>
<evidence type="ECO:0000259" key="6">
    <source>
        <dbReference type="PROSITE" id="PS50199"/>
    </source>
</evidence>
<evidence type="ECO:0000256" key="3">
    <source>
        <dbReference type="ARBA" id="ARBA00022833"/>
    </source>
</evidence>
<dbReference type="EMBL" id="JABFUD020000006">
    <property type="protein sequence ID" value="KAI5078901.1"/>
    <property type="molecule type" value="Genomic_DNA"/>
</dbReference>
<comment type="caution">
    <text evidence="7">The sequence shown here is derived from an EMBL/GenBank/DDBJ whole genome shotgun (WGS) entry which is preliminary data.</text>
</comment>
<dbReference type="InterPro" id="IPR001876">
    <property type="entry name" value="Znf_RanBP2"/>
</dbReference>
<dbReference type="PANTHER" id="PTHR23111">
    <property type="entry name" value="ZINC FINGER PROTEIN"/>
    <property type="match status" value="1"/>
</dbReference>
<dbReference type="SMART" id="SM00547">
    <property type="entry name" value="ZnF_RBZ"/>
    <property type="match status" value="2"/>
</dbReference>
<feature type="compositionally biased region" description="Pro residues" evidence="5">
    <location>
        <begin position="88"/>
        <end position="98"/>
    </location>
</feature>
<name>A0A9D4V349_ADICA</name>
<proteinExistence type="predicted"/>
<evidence type="ECO:0000256" key="2">
    <source>
        <dbReference type="ARBA" id="ARBA00022771"/>
    </source>
</evidence>
<feature type="region of interest" description="Disordered" evidence="5">
    <location>
        <begin position="466"/>
        <end position="507"/>
    </location>
</feature>
<feature type="compositionally biased region" description="Polar residues" evidence="5">
    <location>
        <begin position="30"/>
        <end position="44"/>
    </location>
</feature>
<keyword evidence="3" id="KW-0862">Zinc</keyword>
<dbReference type="PANTHER" id="PTHR23111:SF40">
    <property type="entry name" value="RNA-BINDING PROTEIN INVOLVED IN HETEROCHROMATIN ASSEMBLY-RELATED"/>
    <property type="match status" value="1"/>
</dbReference>
<keyword evidence="2 4" id="KW-0863">Zinc-finger</keyword>
<accession>A0A9D4V349</accession>
<feature type="region of interest" description="Disordered" evidence="5">
    <location>
        <begin position="67"/>
        <end position="102"/>
    </location>
</feature>
<feature type="region of interest" description="Disordered" evidence="5">
    <location>
        <begin position="21"/>
        <end position="44"/>
    </location>
</feature>
<dbReference type="PROSITE" id="PS01358">
    <property type="entry name" value="ZF_RANBP2_1"/>
    <property type="match status" value="2"/>
</dbReference>
<keyword evidence="1" id="KW-0479">Metal-binding</keyword>
<evidence type="ECO:0000256" key="5">
    <source>
        <dbReference type="SAM" id="MobiDB-lite"/>
    </source>
</evidence>
<evidence type="ECO:0000313" key="8">
    <source>
        <dbReference type="Proteomes" id="UP000886520"/>
    </source>
</evidence>
<dbReference type="Gene3D" id="4.10.1060.10">
    <property type="entry name" value="Zinc finger, RanBP2-type"/>
    <property type="match status" value="2"/>
</dbReference>
<reference evidence="7" key="1">
    <citation type="submission" date="2021-01" db="EMBL/GenBank/DDBJ databases">
        <title>Adiantum capillus-veneris genome.</title>
        <authorList>
            <person name="Fang Y."/>
            <person name="Liao Q."/>
        </authorList>
    </citation>
    <scope>NUCLEOTIDE SEQUENCE</scope>
    <source>
        <strain evidence="7">H3</strain>
        <tissue evidence="7">Leaf</tissue>
    </source>
</reference>
<dbReference type="GO" id="GO:0008270">
    <property type="term" value="F:zinc ion binding"/>
    <property type="evidence" value="ECO:0007669"/>
    <property type="project" value="UniProtKB-KW"/>
</dbReference>
<evidence type="ECO:0000256" key="1">
    <source>
        <dbReference type="ARBA" id="ARBA00022723"/>
    </source>
</evidence>
<organism evidence="7 8">
    <name type="scientific">Adiantum capillus-veneris</name>
    <name type="common">Maidenhair fern</name>
    <dbReference type="NCBI Taxonomy" id="13818"/>
    <lineage>
        <taxon>Eukaryota</taxon>
        <taxon>Viridiplantae</taxon>
        <taxon>Streptophyta</taxon>
        <taxon>Embryophyta</taxon>
        <taxon>Tracheophyta</taxon>
        <taxon>Polypodiopsida</taxon>
        <taxon>Polypodiidae</taxon>
        <taxon>Polypodiales</taxon>
        <taxon>Pteridineae</taxon>
        <taxon>Pteridaceae</taxon>
        <taxon>Vittarioideae</taxon>
        <taxon>Adiantum</taxon>
    </lineage>
</organism>
<dbReference type="Proteomes" id="UP000886520">
    <property type="component" value="Chromosome 6"/>
</dbReference>
<dbReference type="GO" id="GO:0003729">
    <property type="term" value="F:mRNA binding"/>
    <property type="evidence" value="ECO:0007669"/>
    <property type="project" value="TreeGrafter"/>
</dbReference>
<sequence length="558" mass="63422">MSMARHWRLRGCRPRSALSALSSLGSRGGQNVSDRSYCSLEESGNSQPLNLANLGFKNEQDVELELSRAPLREGGRRPQRSILEKSPRIPPSAAPPAPSEEDMKRAALDASYILARIAGMQLRRPKNRAAVEVDVKSARKAENLQPQEEEGFKEEEQDTFIGVKESAEALALNHPWPEWLEFLRDLQTKGFFEGTEDGVDEGKHMFESSAAVRHAINAFGRSHSEIFNCLTRKDLRVLANFGCPSVDRKASNASKRLRAHFHIPEGDVCQRCRLKMTCPRAYFAPESKLSMNTLDVVRIIAGFATNVWPNVDSYESYPMEVGTSICNLLREFLMYKILPKNLAEKEHALTERLPLESETNVRKQVKSSPPVDPKPGDWTCPNCEFLNFNRNRRCRECRVCRPQREKNAYIGDWHCPKCRYLNFSKNSVCRECQFERQTTVKWMGGERLPDDHSSSVKPASVTVKLPNKERNYEASDEEEVSDMCSMDPDKADEPESDATFSEEEGRTLSRGLANVARRLTRPTFKWEEVKEEVEGLFDLRVTNKSSKVSQRTSKQLLI</sequence>
<evidence type="ECO:0000313" key="7">
    <source>
        <dbReference type="EMBL" id="KAI5078901.1"/>
    </source>
</evidence>
<dbReference type="Pfam" id="PF00641">
    <property type="entry name" value="Zn_ribbon_RanBP"/>
    <property type="match status" value="1"/>
</dbReference>
<feature type="compositionally biased region" description="Basic and acidic residues" evidence="5">
    <location>
        <begin position="70"/>
        <end position="87"/>
    </location>
</feature>
<feature type="domain" description="RanBP2-type" evidence="6">
    <location>
        <begin position="409"/>
        <end position="438"/>
    </location>
</feature>
<evidence type="ECO:0000256" key="4">
    <source>
        <dbReference type="PROSITE-ProRule" id="PRU00322"/>
    </source>
</evidence>
<keyword evidence="8" id="KW-1185">Reference proteome</keyword>
<protein>
    <recommendedName>
        <fullName evidence="6">RanBP2-type domain-containing protein</fullName>
    </recommendedName>
</protein>
<dbReference type="OrthoDB" id="448399at2759"/>
<dbReference type="AlphaFoldDB" id="A0A9D4V349"/>
<gene>
    <name evidence="7" type="ORF">GOP47_0006572</name>
</gene>
<feature type="domain" description="RanBP2-type" evidence="6">
    <location>
        <begin position="374"/>
        <end position="403"/>
    </location>
</feature>